<dbReference type="Pfam" id="PF10545">
    <property type="entry name" value="MADF_DNA_bdg"/>
    <property type="match status" value="1"/>
</dbReference>
<dbReference type="PROSITE" id="PS51029">
    <property type="entry name" value="MADF"/>
    <property type="match status" value="1"/>
</dbReference>
<dbReference type="AlphaFoldDB" id="A0AAV4DBK9"/>
<evidence type="ECO:0000259" key="1">
    <source>
        <dbReference type="PROSITE" id="PS51029"/>
    </source>
</evidence>
<keyword evidence="3" id="KW-1185">Reference proteome</keyword>
<dbReference type="EMBL" id="BLXT01007688">
    <property type="protein sequence ID" value="GFO41420.1"/>
    <property type="molecule type" value="Genomic_DNA"/>
</dbReference>
<feature type="domain" description="MADF" evidence="1">
    <location>
        <begin position="11"/>
        <end position="52"/>
    </location>
</feature>
<protein>
    <recommendedName>
        <fullName evidence="1">MADF domain-containing protein</fullName>
    </recommendedName>
</protein>
<dbReference type="InterPro" id="IPR006578">
    <property type="entry name" value="MADF-dom"/>
</dbReference>
<accession>A0AAV4DBK9</accession>
<comment type="caution">
    <text evidence="2">The sequence shown here is derived from an EMBL/GenBank/DDBJ whole genome shotgun (WGS) entry which is preliminary data.</text>
</comment>
<proteinExistence type="predicted"/>
<evidence type="ECO:0000313" key="3">
    <source>
        <dbReference type="Proteomes" id="UP000735302"/>
    </source>
</evidence>
<sequence length="52" mass="5984">MNRADREFAEKLVIAVEKRPVLYQTSDPDHKDRSKIELLWAEIAAELNSTGK</sequence>
<gene>
    <name evidence="2" type="ORF">PoB_006792500</name>
</gene>
<dbReference type="Proteomes" id="UP000735302">
    <property type="component" value="Unassembled WGS sequence"/>
</dbReference>
<reference evidence="2 3" key="1">
    <citation type="journal article" date="2021" name="Elife">
        <title>Chloroplast acquisition without the gene transfer in kleptoplastic sea slugs, Plakobranchus ocellatus.</title>
        <authorList>
            <person name="Maeda T."/>
            <person name="Takahashi S."/>
            <person name="Yoshida T."/>
            <person name="Shimamura S."/>
            <person name="Takaki Y."/>
            <person name="Nagai Y."/>
            <person name="Toyoda A."/>
            <person name="Suzuki Y."/>
            <person name="Arimoto A."/>
            <person name="Ishii H."/>
            <person name="Satoh N."/>
            <person name="Nishiyama T."/>
            <person name="Hasebe M."/>
            <person name="Maruyama T."/>
            <person name="Minagawa J."/>
            <person name="Obokata J."/>
            <person name="Shigenobu S."/>
        </authorList>
    </citation>
    <scope>NUCLEOTIDE SEQUENCE [LARGE SCALE GENOMIC DNA]</scope>
</reference>
<evidence type="ECO:0000313" key="2">
    <source>
        <dbReference type="EMBL" id="GFO41420.1"/>
    </source>
</evidence>
<name>A0AAV4DBK9_9GAST</name>
<organism evidence="2 3">
    <name type="scientific">Plakobranchus ocellatus</name>
    <dbReference type="NCBI Taxonomy" id="259542"/>
    <lineage>
        <taxon>Eukaryota</taxon>
        <taxon>Metazoa</taxon>
        <taxon>Spiralia</taxon>
        <taxon>Lophotrochozoa</taxon>
        <taxon>Mollusca</taxon>
        <taxon>Gastropoda</taxon>
        <taxon>Heterobranchia</taxon>
        <taxon>Euthyneura</taxon>
        <taxon>Panpulmonata</taxon>
        <taxon>Sacoglossa</taxon>
        <taxon>Placobranchoidea</taxon>
        <taxon>Plakobranchidae</taxon>
        <taxon>Plakobranchus</taxon>
    </lineage>
</organism>